<evidence type="ECO:0000313" key="3">
    <source>
        <dbReference type="Proteomes" id="UP000594638"/>
    </source>
</evidence>
<gene>
    <name evidence="2" type="ORF">OLEA9_A116984</name>
</gene>
<feature type="compositionally biased region" description="Basic and acidic residues" evidence="1">
    <location>
        <begin position="49"/>
        <end position="76"/>
    </location>
</feature>
<name>A0A8S0ULL9_OLEEU</name>
<dbReference type="AlphaFoldDB" id="A0A8S0ULL9"/>
<dbReference type="EMBL" id="CACTIH010008084">
    <property type="protein sequence ID" value="CAA3019183.1"/>
    <property type="molecule type" value="Genomic_DNA"/>
</dbReference>
<accession>A0A8S0ULL9</accession>
<sequence length="131" mass="14567">MRVSRAKSRQPGAIVGVLAAQTVSGEQGISGGLEHRPTVVVNFPRPAKHPSDHSTVRDRRGDQSRCRRSDRERNRNPELGLPVRYKALAQAVPLSVGLERGSEWFQTAPFHSGRGPCLEEEEEMTEVCRLK</sequence>
<protein>
    <submittedName>
        <fullName evidence="2">Uncharacterized protein</fullName>
    </submittedName>
</protein>
<proteinExistence type="predicted"/>
<keyword evidence="3" id="KW-1185">Reference proteome</keyword>
<organism evidence="2 3">
    <name type="scientific">Olea europaea subsp. europaea</name>
    <dbReference type="NCBI Taxonomy" id="158383"/>
    <lineage>
        <taxon>Eukaryota</taxon>
        <taxon>Viridiplantae</taxon>
        <taxon>Streptophyta</taxon>
        <taxon>Embryophyta</taxon>
        <taxon>Tracheophyta</taxon>
        <taxon>Spermatophyta</taxon>
        <taxon>Magnoliopsida</taxon>
        <taxon>eudicotyledons</taxon>
        <taxon>Gunneridae</taxon>
        <taxon>Pentapetalae</taxon>
        <taxon>asterids</taxon>
        <taxon>lamiids</taxon>
        <taxon>Lamiales</taxon>
        <taxon>Oleaceae</taxon>
        <taxon>Oleeae</taxon>
        <taxon>Olea</taxon>
    </lineage>
</organism>
<comment type="caution">
    <text evidence="2">The sequence shown here is derived from an EMBL/GenBank/DDBJ whole genome shotgun (WGS) entry which is preliminary data.</text>
</comment>
<dbReference type="Proteomes" id="UP000594638">
    <property type="component" value="Unassembled WGS sequence"/>
</dbReference>
<evidence type="ECO:0000313" key="2">
    <source>
        <dbReference type="EMBL" id="CAA3019183.1"/>
    </source>
</evidence>
<feature type="region of interest" description="Disordered" evidence="1">
    <location>
        <begin position="42"/>
        <end position="79"/>
    </location>
</feature>
<evidence type="ECO:0000256" key="1">
    <source>
        <dbReference type="SAM" id="MobiDB-lite"/>
    </source>
</evidence>
<dbReference type="Gramene" id="OE9A116984T1">
    <property type="protein sequence ID" value="OE9A116984C1"/>
    <property type="gene ID" value="OE9A116984"/>
</dbReference>
<reference evidence="2 3" key="1">
    <citation type="submission" date="2019-12" db="EMBL/GenBank/DDBJ databases">
        <authorList>
            <person name="Alioto T."/>
            <person name="Alioto T."/>
            <person name="Gomez Garrido J."/>
        </authorList>
    </citation>
    <scope>NUCLEOTIDE SEQUENCE [LARGE SCALE GENOMIC DNA]</scope>
</reference>